<dbReference type="Proteomes" id="UP000298652">
    <property type="component" value="Chromosome 7"/>
</dbReference>
<evidence type="ECO:0000313" key="2">
    <source>
        <dbReference type="Proteomes" id="UP000298652"/>
    </source>
</evidence>
<organism evidence="1 2">
    <name type="scientific">Setaria viridis</name>
    <name type="common">Green bristlegrass</name>
    <name type="synonym">Setaria italica subsp. viridis</name>
    <dbReference type="NCBI Taxonomy" id="4556"/>
    <lineage>
        <taxon>Eukaryota</taxon>
        <taxon>Viridiplantae</taxon>
        <taxon>Streptophyta</taxon>
        <taxon>Embryophyta</taxon>
        <taxon>Tracheophyta</taxon>
        <taxon>Spermatophyta</taxon>
        <taxon>Magnoliopsida</taxon>
        <taxon>Liliopsida</taxon>
        <taxon>Poales</taxon>
        <taxon>Poaceae</taxon>
        <taxon>PACMAD clade</taxon>
        <taxon>Panicoideae</taxon>
        <taxon>Panicodae</taxon>
        <taxon>Paniceae</taxon>
        <taxon>Cenchrinae</taxon>
        <taxon>Setaria</taxon>
    </lineage>
</organism>
<sequence length="82" mass="9358">MSDASYKVGFLIEALLRVSHYMFHLWFNGEVPIMQLGICGITEILVECSYSRAMAKEAYVHFKILPPFIAYHCKLQPDGNFG</sequence>
<dbReference type="EMBL" id="CM016558">
    <property type="protein sequence ID" value="TKW05244.1"/>
    <property type="molecule type" value="Genomic_DNA"/>
</dbReference>
<reference evidence="1" key="1">
    <citation type="submission" date="2019-03" db="EMBL/GenBank/DDBJ databases">
        <title>WGS assembly of Setaria viridis.</title>
        <authorList>
            <person name="Huang P."/>
            <person name="Jenkins J."/>
            <person name="Grimwood J."/>
            <person name="Barry K."/>
            <person name="Healey A."/>
            <person name="Mamidi S."/>
            <person name="Sreedasyam A."/>
            <person name="Shu S."/>
            <person name="Feldman M."/>
            <person name="Wu J."/>
            <person name="Yu Y."/>
            <person name="Chen C."/>
            <person name="Johnson J."/>
            <person name="Rokhsar D."/>
            <person name="Baxter I."/>
            <person name="Schmutz J."/>
            <person name="Brutnell T."/>
            <person name="Kellogg E."/>
        </authorList>
    </citation>
    <scope>NUCLEOTIDE SEQUENCE [LARGE SCALE GENOMIC DNA]</scope>
</reference>
<protein>
    <submittedName>
        <fullName evidence="1">Uncharacterized protein</fullName>
    </submittedName>
</protein>
<evidence type="ECO:0000313" key="1">
    <source>
        <dbReference type="EMBL" id="TKW05244.1"/>
    </source>
</evidence>
<accession>A0A4U6TUQ0</accession>
<gene>
    <name evidence="1" type="ORF">SEVIR_7G163403v2</name>
</gene>
<name>A0A4U6TUQ0_SETVI</name>
<keyword evidence="2" id="KW-1185">Reference proteome</keyword>
<proteinExistence type="predicted"/>
<dbReference type="AlphaFoldDB" id="A0A4U6TUQ0"/>
<dbReference type="Gramene" id="TKW05244">
    <property type="protein sequence ID" value="TKW05244"/>
    <property type="gene ID" value="SEVIR_7G163403v2"/>
</dbReference>